<sequence>MFIVFFSTDKTHFIPGKDRSQPYQLELVFRLRPLSVTKISMEFDRAFLKWTEYPPDANHGFYVNSAVISAVLPSGSQYTAVPQSGSLFRDRCSDMLKPSHYLMIYSQT</sequence>
<accession>A0A9D4E388</accession>
<comment type="caution">
    <text evidence="1">The sequence shown here is derived from an EMBL/GenBank/DDBJ whole genome shotgun (WGS) entry which is preliminary data.</text>
</comment>
<evidence type="ECO:0000313" key="2">
    <source>
        <dbReference type="Proteomes" id="UP000828390"/>
    </source>
</evidence>
<dbReference type="PANTHER" id="PTHR12959">
    <property type="entry name" value="GPI TRANSAMIDASE COMPONENT PIG-T-RELATED"/>
    <property type="match status" value="1"/>
</dbReference>
<dbReference type="GO" id="GO:0016255">
    <property type="term" value="P:attachment of GPI anchor to protein"/>
    <property type="evidence" value="ECO:0007669"/>
    <property type="project" value="InterPro"/>
</dbReference>
<dbReference type="PANTHER" id="PTHR12959:SF11">
    <property type="entry name" value="GPI TRANSAMIDASE COMPONENT PIG-T"/>
    <property type="match status" value="1"/>
</dbReference>
<organism evidence="1 2">
    <name type="scientific">Dreissena polymorpha</name>
    <name type="common">Zebra mussel</name>
    <name type="synonym">Mytilus polymorpha</name>
    <dbReference type="NCBI Taxonomy" id="45954"/>
    <lineage>
        <taxon>Eukaryota</taxon>
        <taxon>Metazoa</taxon>
        <taxon>Spiralia</taxon>
        <taxon>Lophotrochozoa</taxon>
        <taxon>Mollusca</taxon>
        <taxon>Bivalvia</taxon>
        <taxon>Autobranchia</taxon>
        <taxon>Heteroconchia</taxon>
        <taxon>Euheterodonta</taxon>
        <taxon>Imparidentia</taxon>
        <taxon>Neoheterodontei</taxon>
        <taxon>Myida</taxon>
        <taxon>Dreissenoidea</taxon>
        <taxon>Dreissenidae</taxon>
        <taxon>Dreissena</taxon>
    </lineage>
</organism>
<dbReference type="InterPro" id="IPR007245">
    <property type="entry name" value="PIG-T"/>
</dbReference>
<proteinExistence type="predicted"/>
<evidence type="ECO:0000313" key="1">
    <source>
        <dbReference type="EMBL" id="KAH3771611.1"/>
    </source>
</evidence>
<dbReference type="EMBL" id="JAIWYP010000009">
    <property type="protein sequence ID" value="KAH3771611.1"/>
    <property type="molecule type" value="Genomic_DNA"/>
</dbReference>
<reference evidence="1" key="2">
    <citation type="submission" date="2020-11" db="EMBL/GenBank/DDBJ databases">
        <authorList>
            <person name="McCartney M.A."/>
            <person name="Auch B."/>
            <person name="Kono T."/>
            <person name="Mallez S."/>
            <person name="Becker A."/>
            <person name="Gohl D.M."/>
            <person name="Silverstein K.A.T."/>
            <person name="Koren S."/>
            <person name="Bechman K.B."/>
            <person name="Herman A."/>
            <person name="Abrahante J.E."/>
            <person name="Garbe J."/>
        </authorList>
    </citation>
    <scope>NUCLEOTIDE SEQUENCE</scope>
    <source>
        <strain evidence="1">Duluth1</strain>
        <tissue evidence="1">Whole animal</tissue>
    </source>
</reference>
<protein>
    <submittedName>
        <fullName evidence="1">Uncharacterized protein</fullName>
    </submittedName>
</protein>
<dbReference type="Pfam" id="PF04113">
    <property type="entry name" value="Gpi16"/>
    <property type="match status" value="1"/>
</dbReference>
<dbReference type="GO" id="GO:0042765">
    <property type="term" value="C:GPI-anchor transamidase complex"/>
    <property type="evidence" value="ECO:0007669"/>
    <property type="project" value="InterPro"/>
</dbReference>
<dbReference type="Proteomes" id="UP000828390">
    <property type="component" value="Unassembled WGS sequence"/>
</dbReference>
<name>A0A9D4E388_DREPO</name>
<gene>
    <name evidence="1" type="ORF">DPMN_172937</name>
</gene>
<keyword evidence="2" id="KW-1185">Reference proteome</keyword>
<reference evidence="1" key="1">
    <citation type="journal article" date="2019" name="bioRxiv">
        <title>The Genome of the Zebra Mussel, Dreissena polymorpha: A Resource for Invasive Species Research.</title>
        <authorList>
            <person name="McCartney M.A."/>
            <person name="Auch B."/>
            <person name="Kono T."/>
            <person name="Mallez S."/>
            <person name="Zhang Y."/>
            <person name="Obille A."/>
            <person name="Becker A."/>
            <person name="Abrahante J.E."/>
            <person name="Garbe J."/>
            <person name="Badalamenti J.P."/>
            <person name="Herman A."/>
            <person name="Mangelson H."/>
            <person name="Liachko I."/>
            <person name="Sullivan S."/>
            <person name="Sone E.D."/>
            <person name="Koren S."/>
            <person name="Silverstein K.A.T."/>
            <person name="Beckman K.B."/>
            <person name="Gohl D.M."/>
        </authorList>
    </citation>
    <scope>NUCLEOTIDE SEQUENCE</scope>
    <source>
        <strain evidence="1">Duluth1</strain>
        <tissue evidence="1">Whole animal</tissue>
    </source>
</reference>
<dbReference type="AlphaFoldDB" id="A0A9D4E388"/>